<keyword evidence="3" id="KW-1185">Reference proteome</keyword>
<evidence type="ECO:0000256" key="1">
    <source>
        <dbReference type="SAM" id="Coils"/>
    </source>
</evidence>
<dbReference type="AlphaFoldDB" id="A0A5B8MH96"/>
<keyword evidence="1" id="KW-0175">Coiled coil</keyword>
<evidence type="ECO:0000313" key="3">
    <source>
        <dbReference type="Proteomes" id="UP000316726"/>
    </source>
</evidence>
<evidence type="ECO:0000313" key="2">
    <source>
        <dbReference type="EMBL" id="QDZ19803.1"/>
    </source>
</evidence>
<name>A0A5B8MH96_9CHLO</name>
<protein>
    <submittedName>
        <fullName evidence="2">Uncharacterized protein</fullName>
    </submittedName>
</protein>
<proteinExistence type="predicted"/>
<accession>A0A5B8MH96</accession>
<reference evidence="2 3" key="1">
    <citation type="submission" date="2018-07" db="EMBL/GenBank/DDBJ databases">
        <title>The complete nuclear genome of the prasinophyte Chloropicon primus (CCMP1205).</title>
        <authorList>
            <person name="Pombert J.-F."/>
            <person name="Otis C."/>
            <person name="Turmel M."/>
            <person name="Lemieux C."/>
        </authorList>
    </citation>
    <scope>NUCLEOTIDE SEQUENCE [LARGE SCALE GENOMIC DNA]</scope>
    <source>
        <strain evidence="2 3">CCMP1205</strain>
    </source>
</reference>
<feature type="coiled-coil region" evidence="1">
    <location>
        <begin position="93"/>
        <end position="127"/>
    </location>
</feature>
<dbReference type="Proteomes" id="UP000316726">
    <property type="component" value="Chromosome 3"/>
</dbReference>
<dbReference type="EMBL" id="CP031036">
    <property type="protein sequence ID" value="QDZ19803.1"/>
    <property type="molecule type" value="Genomic_DNA"/>
</dbReference>
<gene>
    <name evidence="2" type="ORF">A3770_03p23210</name>
</gene>
<organism evidence="2 3">
    <name type="scientific">Chloropicon primus</name>
    <dbReference type="NCBI Taxonomy" id="1764295"/>
    <lineage>
        <taxon>Eukaryota</taxon>
        <taxon>Viridiplantae</taxon>
        <taxon>Chlorophyta</taxon>
        <taxon>Chloropicophyceae</taxon>
        <taxon>Chloropicales</taxon>
        <taxon>Chloropicaceae</taxon>
        <taxon>Chloropicon</taxon>
    </lineage>
</organism>
<sequence length="237" mass="26688">MGADPTPATLARHKQNWQRKVRRCINKLREGTEGWSEAQSAGLQSANRLANDVVLLKTLLLQGQPATRALDELERGGEGELAGLRQAALSKLKERAANEAMGVESALEKLEESLGVLRAGQEDLKAEDTLGLEEQVSRRLKSQQPVYWTVAPASYLKKVESVICCYEKEYEAKSAVLSFFQQIAKDLQGDNFVPNQELESKMKVQLVVWMLEPELNFESMQDLEDLYEIEKKLCTKY</sequence>